<dbReference type="InterPro" id="IPR028565">
    <property type="entry name" value="MHD"/>
</dbReference>
<evidence type="ECO:0000259" key="1">
    <source>
        <dbReference type="PROSITE" id="PS51072"/>
    </source>
</evidence>
<dbReference type="Proteomes" id="UP000271974">
    <property type="component" value="Unassembled WGS sequence"/>
</dbReference>
<comment type="caution">
    <text evidence="2">The sequence shown here is derived from an EMBL/GenBank/DDBJ whole genome shotgun (WGS) entry which is preliminary data.</text>
</comment>
<accession>A0A433U1W2</accession>
<keyword evidence="3" id="KW-1185">Reference proteome</keyword>
<feature type="domain" description="MHD" evidence="1">
    <location>
        <begin position="217"/>
        <end position="462"/>
    </location>
</feature>
<organism evidence="2 3">
    <name type="scientific">Elysia chlorotica</name>
    <name type="common">Eastern emerald elysia</name>
    <name type="synonym">Sea slug</name>
    <dbReference type="NCBI Taxonomy" id="188477"/>
    <lineage>
        <taxon>Eukaryota</taxon>
        <taxon>Metazoa</taxon>
        <taxon>Spiralia</taxon>
        <taxon>Lophotrochozoa</taxon>
        <taxon>Mollusca</taxon>
        <taxon>Gastropoda</taxon>
        <taxon>Heterobranchia</taxon>
        <taxon>Euthyneura</taxon>
        <taxon>Panpulmonata</taxon>
        <taxon>Sacoglossa</taxon>
        <taxon>Placobranchoidea</taxon>
        <taxon>Plakobranchidae</taxon>
        <taxon>Elysia</taxon>
    </lineage>
</organism>
<reference evidence="2 3" key="1">
    <citation type="submission" date="2019-01" db="EMBL/GenBank/DDBJ databases">
        <title>A draft genome assembly of the solar-powered sea slug Elysia chlorotica.</title>
        <authorList>
            <person name="Cai H."/>
            <person name="Li Q."/>
            <person name="Fang X."/>
            <person name="Li J."/>
            <person name="Curtis N.E."/>
            <person name="Altenburger A."/>
            <person name="Shibata T."/>
            <person name="Feng M."/>
            <person name="Maeda T."/>
            <person name="Schwartz J.A."/>
            <person name="Shigenobu S."/>
            <person name="Lundholm N."/>
            <person name="Nishiyama T."/>
            <person name="Yang H."/>
            <person name="Hasebe M."/>
            <person name="Li S."/>
            <person name="Pierce S.K."/>
            <person name="Wang J."/>
        </authorList>
    </citation>
    <scope>NUCLEOTIDE SEQUENCE [LARGE SCALE GENOMIC DNA]</scope>
    <source>
        <strain evidence="2">EC2010</strain>
        <tissue evidence="2">Whole organism of an adult</tissue>
    </source>
</reference>
<dbReference type="EMBL" id="RQTK01000100">
    <property type="protein sequence ID" value="RUS87829.1"/>
    <property type="molecule type" value="Genomic_DNA"/>
</dbReference>
<evidence type="ECO:0000313" key="3">
    <source>
        <dbReference type="Proteomes" id="UP000271974"/>
    </source>
</evidence>
<dbReference type="OrthoDB" id="6158332at2759"/>
<sequence>MKANVDSKEILNSNVNFKQSDYYIKGDGVISYNVDYIGSSSASLSIEKQGPLDDMTVKVIGNLDDAEITIDGKMALKEVITGFLTIKTPIEGYKNVGLSFTHNAESDNLSSEGRVNLVDGEQYFGKVTLNRNKDTGLVDATLELNTPIAGAELTKISYTHTAQENDLTIYATAEYGNSKKFVYDFSASASPKIKFNIQINTPFEEYTDLAASADIEREWPQLSINAEINGGQDRRVTLTGSLDASRGIKGEMALATPLEGYSNVGLSFDHSGKWKSFNSEGRITYRDGQEISGNVFFKLRKPHFSAELNTPFSGHKNLKFEVQQTKTDAESTTTVYLKYGRGQVIQTDCVIVSLPKPGFELTVKTPFEEYKKLEASMSYVNSWPKLELNSKASAGQQNEFSLEANFDASDDISSLIAIKTPIEDFNNIGLSFSHIKSEDKFTSEGKILYMNNKDINGKFEFEKNQWRGYIVNAELNTPFENAEKTKVELTLDDTAPSYSAGYSFNYGNNVAYSANGKLNFNSAEAVDGSVEVVLPIEGVEFTKAEYTHKYDSARASGYVALTYGDSKTISGELQSSFAPYTDATVTVKTPFEGYEHIEGSAMYEVKDDKYGTSSSLKLGNGVLFSMKSDLDLSAEPFRASTQISTPYSDYRNMELVITHEGSTSDFHCTAFLSSPITDNINAAANMKYNTFTDMEASASIKSSFEGMDDLRAEIKNTEIGEQNKVKAVVGWTRNEQIEMDGMINRQKGWYQNKLNGEWSLSTPFKAVSKLAIEAERVEKAAESDHSLSLELNGEKLLDVDTQYTSKDKHQASVTFRKPRAMQYTVSGSSNAGLSEAEVMANWNRDETDSNVRVTASVNDQSDSYKTEHNVNIDLEYASRKMGVEHKLSSSDPITTSFGKIFWDSDSNSRVFYDMEIKDSSRNSKKIKEAFINLGLPTRTLGLSGSCSDDKVKRSGDITFSWDNKNADKQVALKGTITRGDKVKGDVTLSMPDIRKEIHIDGELMSQNGRILLDAKTDISYSKDSRKTLTLTSKLEDISDYYSHYNYSLAVGVSHPYTNVDIQMTSHLGCSDEKTTLGLSTDYLTARRQNKNLGLLAEINKLKRQLSVQITNPLSKMEYIAEEISKSPYQIRMLTRKDEVETFRSDFVMDKDQKSIELNMVEGSEGLKFTVGYPSLKEFRGEISRTSLYNPDTTEALLAVRLNTSRLMHTRLHWDPNMIQNAIQAIRTRLLADGIQEYQTLREVRAALSEEITGKYRDITTTFNEDVRPLVDELEKDFKYITQEIGDFSKAMEKAYKNNDFYLQEMGPALKERYDQMKEMLDGLKKEYNQETKKIIKSLNKALDEMLEYPITERYEQMISNGISAVSGQVEKALSVLESLLARTDAALASYRERMLQAQQKTQGDLYNNTYMTYISDNLAKLDVSPYMPSWKVPEEYTSAIYNAAGQVGSGVDYVLEAPGLHYVKHGVNEVYQQGVWAYTYWQLEKNIYEHSENILRLIEEIVWDELSQYAQEIQRLYYPITVWDPEHGEIQADFRLPVDVARLDEMPDLSPLVANYTRYLPDQGAWEFVYQYAPQMWSEEEELRSQLEQYRPSRQYKGMRRDRTSRKM</sequence>
<dbReference type="PROSITE" id="PS51072">
    <property type="entry name" value="MHD"/>
    <property type="match status" value="1"/>
</dbReference>
<protein>
    <recommendedName>
        <fullName evidence="1">MHD domain-containing protein</fullName>
    </recommendedName>
</protein>
<name>A0A433U1W2_ELYCH</name>
<proteinExistence type="predicted"/>
<evidence type="ECO:0000313" key="2">
    <source>
        <dbReference type="EMBL" id="RUS87829.1"/>
    </source>
</evidence>
<gene>
    <name evidence="2" type="ORF">EGW08_004428</name>
</gene>
<dbReference type="STRING" id="188477.A0A433U1W2"/>